<protein>
    <recommendedName>
        <fullName evidence="5">Peptidase S1 domain-containing protein</fullName>
    </recommendedName>
</protein>
<dbReference type="InterPro" id="IPR001254">
    <property type="entry name" value="Trypsin_dom"/>
</dbReference>
<keyword evidence="3" id="KW-0645">Protease</keyword>
<dbReference type="InterPro" id="IPR051487">
    <property type="entry name" value="Ser/Thr_Proteases_Immune/Dev"/>
</dbReference>
<name>A0A8J2NL69_9HEXA</name>
<comment type="caution">
    <text evidence="6">The sequence shown here is derived from an EMBL/GenBank/DDBJ whole genome shotgun (WGS) entry which is preliminary data.</text>
</comment>
<gene>
    <name evidence="6" type="ORF">AFUS01_LOCUS6624</name>
</gene>
<feature type="signal peptide" evidence="4">
    <location>
        <begin position="1"/>
        <end position="19"/>
    </location>
</feature>
<dbReference type="InterPro" id="IPR018114">
    <property type="entry name" value="TRYPSIN_HIS"/>
</dbReference>
<dbReference type="OrthoDB" id="5565075at2759"/>
<sequence>MTSSILVFCLFCIYAPMHGNFMSSYLKKFREKTPSEAFEQERIQLGDPVGPSDFAGALIFFLDGKYGGPFCASSLISIDSALTAAHCFLPELASSRVKLYVVFGLSDLREPSLIANANNPNVNIIAFDYPSDVLLHESYVGDGDWFQHDIAIIKLRRPVETRSVKPVKLAKNKYLKGIYAVGWGRKNCTHASVETLRRAKAQVTTNEQCSSVWMGARSGVPIYDSQMCAYFATANQQRAAVSAGDSGGPLFKAGPGEKIQIGVLSHVLYYIWNYYELGWRCTNPSFPQIFTRVSSYEMWIKDRVPQAEFV</sequence>
<reference evidence="6" key="1">
    <citation type="submission" date="2021-06" db="EMBL/GenBank/DDBJ databases">
        <authorList>
            <person name="Hodson N. C."/>
            <person name="Mongue J. A."/>
            <person name="Jaron S. K."/>
        </authorList>
    </citation>
    <scope>NUCLEOTIDE SEQUENCE</scope>
</reference>
<evidence type="ECO:0000256" key="3">
    <source>
        <dbReference type="RuleBase" id="RU363034"/>
    </source>
</evidence>
<keyword evidence="1" id="KW-1015">Disulfide bond</keyword>
<keyword evidence="4" id="KW-0732">Signal</keyword>
<keyword evidence="7" id="KW-1185">Reference proteome</keyword>
<dbReference type="Proteomes" id="UP000708208">
    <property type="component" value="Unassembled WGS sequence"/>
</dbReference>
<dbReference type="AlphaFoldDB" id="A0A8J2NL69"/>
<proteinExistence type="inferred from homology"/>
<evidence type="ECO:0000256" key="1">
    <source>
        <dbReference type="ARBA" id="ARBA00023157"/>
    </source>
</evidence>
<dbReference type="EMBL" id="CAJVCH010043620">
    <property type="protein sequence ID" value="CAG7717151.1"/>
    <property type="molecule type" value="Genomic_DNA"/>
</dbReference>
<evidence type="ECO:0000256" key="2">
    <source>
        <dbReference type="ARBA" id="ARBA00024195"/>
    </source>
</evidence>
<feature type="domain" description="Peptidase S1" evidence="5">
    <location>
        <begin position="43"/>
        <end position="305"/>
    </location>
</feature>
<dbReference type="GO" id="GO:0006508">
    <property type="term" value="P:proteolysis"/>
    <property type="evidence" value="ECO:0007669"/>
    <property type="project" value="UniProtKB-KW"/>
</dbReference>
<dbReference type="PROSITE" id="PS00134">
    <property type="entry name" value="TRYPSIN_HIS"/>
    <property type="match status" value="1"/>
</dbReference>
<keyword evidence="3" id="KW-0720">Serine protease</keyword>
<dbReference type="PROSITE" id="PS50240">
    <property type="entry name" value="TRYPSIN_DOM"/>
    <property type="match status" value="1"/>
</dbReference>
<keyword evidence="3" id="KW-0378">Hydrolase</keyword>
<dbReference type="Pfam" id="PF00089">
    <property type="entry name" value="Trypsin"/>
    <property type="match status" value="1"/>
</dbReference>
<organism evidence="6 7">
    <name type="scientific">Allacma fusca</name>
    <dbReference type="NCBI Taxonomy" id="39272"/>
    <lineage>
        <taxon>Eukaryota</taxon>
        <taxon>Metazoa</taxon>
        <taxon>Ecdysozoa</taxon>
        <taxon>Arthropoda</taxon>
        <taxon>Hexapoda</taxon>
        <taxon>Collembola</taxon>
        <taxon>Symphypleona</taxon>
        <taxon>Sminthuridae</taxon>
        <taxon>Allacma</taxon>
    </lineage>
</organism>
<accession>A0A8J2NL69</accession>
<dbReference type="GO" id="GO:0004252">
    <property type="term" value="F:serine-type endopeptidase activity"/>
    <property type="evidence" value="ECO:0007669"/>
    <property type="project" value="InterPro"/>
</dbReference>
<comment type="similarity">
    <text evidence="2">Belongs to the peptidase S1 family. CLIP subfamily.</text>
</comment>
<evidence type="ECO:0000256" key="4">
    <source>
        <dbReference type="SAM" id="SignalP"/>
    </source>
</evidence>
<dbReference type="PROSITE" id="PS00135">
    <property type="entry name" value="TRYPSIN_SER"/>
    <property type="match status" value="1"/>
</dbReference>
<evidence type="ECO:0000313" key="7">
    <source>
        <dbReference type="Proteomes" id="UP000708208"/>
    </source>
</evidence>
<feature type="chain" id="PRO_5035253521" description="Peptidase S1 domain-containing protein" evidence="4">
    <location>
        <begin position="20"/>
        <end position="310"/>
    </location>
</feature>
<evidence type="ECO:0000313" key="6">
    <source>
        <dbReference type="EMBL" id="CAG7717151.1"/>
    </source>
</evidence>
<dbReference type="PANTHER" id="PTHR24256">
    <property type="entry name" value="TRYPTASE-RELATED"/>
    <property type="match status" value="1"/>
</dbReference>
<dbReference type="CDD" id="cd00190">
    <property type="entry name" value="Tryp_SPc"/>
    <property type="match status" value="1"/>
</dbReference>
<evidence type="ECO:0000259" key="5">
    <source>
        <dbReference type="PROSITE" id="PS50240"/>
    </source>
</evidence>
<dbReference type="InterPro" id="IPR033116">
    <property type="entry name" value="TRYPSIN_SER"/>
</dbReference>
<dbReference type="SMART" id="SM00020">
    <property type="entry name" value="Tryp_SPc"/>
    <property type="match status" value="1"/>
</dbReference>